<feature type="region of interest" description="Disordered" evidence="1">
    <location>
        <begin position="236"/>
        <end position="267"/>
    </location>
</feature>
<dbReference type="EMBL" id="AZIL01002276">
    <property type="protein sequence ID" value="EWM22154.1"/>
    <property type="molecule type" value="Genomic_DNA"/>
</dbReference>
<dbReference type="OrthoDB" id="10473274at2759"/>
<feature type="region of interest" description="Disordered" evidence="1">
    <location>
        <begin position="1"/>
        <end position="96"/>
    </location>
</feature>
<accession>W7TN58</accession>
<comment type="caution">
    <text evidence="2">The sequence shown here is derived from an EMBL/GenBank/DDBJ whole genome shotgun (WGS) entry which is preliminary data.</text>
</comment>
<protein>
    <submittedName>
        <fullName evidence="2">Uncharacterized protein</fullName>
    </submittedName>
</protein>
<evidence type="ECO:0000313" key="2">
    <source>
        <dbReference type="EMBL" id="EWM22154.1"/>
    </source>
</evidence>
<gene>
    <name evidence="2" type="ORF">Naga_100064g2</name>
</gene>
<sequence length="267" mass="28848">MERKDGDEPLPSHLQHVDMNSEGSGTSDSGDVPRGPDGSSILLVDSRHPLDAPGRSIPLMPVLLPSSTGKDNHDNATSLSGATRPNEASHPAFPSSVPFLTTEELRTTLENFYRAHNPKNADKIDAFLKRYQGREPQLLLDVQAKYKDGGVHITDYMPNTVDVEACVSVLEEKNSRADTSAVCNRRESTALSSFFAPGDSKPAVKAKGDNHSASSSVDVGVLPALLLKAFKKKDSTHSQPQPLWARQERPLSLPPSLPPSLPTLCRA</sequence>
<evidence type="ECO:0000313" key="3">
    <source>
        <dbReference type="Proteomes" id="UP000019335"/>
    </source>
</evidence>
<dbReference type="AlphaFoldDB" id="W7TN58"/>
<organism evidence="2 3">
    <name type="scientific">Nannochloropsis gaditana</name>
    <dbReference type="NCBI Taxonomy" id="72520"/>
    <lineage>
        <taxon>Eukaryota</taxon>
        <taxon>Sar</taxon>
        <taxon>Stramenopiles</taxon>
        <taxon>Ochrophyta</taxon>
        <taxon>Eustigmatophyceae</taxon>
        <taxon>Eustigmatales</taxon>
        <taxon>Monodopsidaceae</taxon>
        <taxon>Nannochloropsis</taxon>
    </lineage>
</organism>
<keyword evidence="3" id="KW-1185">Reference proteome</keyword>
<feature type="compositionally biased region" description="Polar residues" evidence="1">
    <location>
        <begin position="65"/>
        <end position="83"/>
    </location>
</feature>
<proteinExistence type="predicted"/>
<name>W7TN58_9STRA</name>
<feature type="compositionally biased region" description="Pro residues" evidence="1">
    <location>
        <begin position="252"/>
        <end position="261"/>
    </location>
</feature>
<reference evidence="2 3" key="1">
    <citation type="journal article" date="2014" name="Mol. Plant">
        <title>Chromosome Scale Genome Assembly and Transcriptome Profiling of Nannochloropsis gaditana in Nitrogen Depletion.</title>
        <authorList>
            <person name="Corteggiani Carpinelli E."/>
            <person name="Telatin A."/>
            <person name="Vitulo N."/>
            <person name="Forcato C."/>
            <person name="D'Angelo M."/>
            <person name="Schiavon R."/>
            <person name="Vezzi A."/>
            <person name="Giacometti G.M."/>
            <person name="Morosinotto T."/>
            <person name="Valle G."/>
        </authorList>
    </citation>
    <scope>NUCLEOTIDE SEQUENCE [LARGE SCALE GENOMIC DNA]</scope>
    <source>
        <strain evidence="2 3">B-31</strain>
    </source>
</reference>
<dbReference type="Proteomes" id="UP000019335">
    <property type="component" value="Unassembled WGS sequence"/>
</dbReference>
<evidence type="ECO:0000256" key="1">
    <source>
        <dbReference type="SAM" id="MobiDB-lite"/>
    </source>
</evidence>